<comment type="caution">
    <text evidence="2">The sequence shown here is derived from an EMBL/GenBank/DDBJ whole genome shotgun (WGS) entry which is preliminary data.</text>
</comment>
<accession>A0A922I0W8</accession>
<keyword evidence="1" id="KW-1133">Transmembrane helix</keyword>
<reference evidence="2" key="2">
    <citation type="journal article" date="2022" name="Res Sq">
        <title>Comparative Genomics Reveals Insights into the Divergent Evolution of Astigmatic Mites and Household Pest Adaptations.</title>
        <authorList>
            <person name="Xiong Q."/>
            <person name="Wan A.T.-Y."/>
            <person name="Liu X.-Y."/>
            <person name="Fung C.S.-H."/>
            <person name="Xiao X."/>
            <person name="Malainual N."/>
            <person name="Hou J."/>
            <person name="Wang L."/>
            <person name="Wang M."/>
            <person name="Yang K."/>
            <person name="Cui Y."/>
            <person name="Leung E."/>
            <person name="Nong W."/>
            <person name="Shin S.-K."/>
            <person name="Au S."/>
            <person name="Jeong K.Y."/>
            <person name="Chew F.T."/>
            <person name="Hui J."/>
            <person name="Leung T.F."/>
            <person name="Tungtrongchitr A."/>
            <person name="Zhong N."/>
            <person name="Liu Z."/>
            <person name="Tsui S."/>
        </authorList>
    </citation>
    <scope>NUCLEOTIDE SEQUENCE</scope>
    <source>
        <strain evidence="2">Derf</strain>
        <tissue evidence="2">Whole organism</tissue>
    </source>
</reference>
<evidence type="ECO:0000256" key="1">
    <source>
        <dbReference type="SAM" id="Phobius"/>
    </source>
</evidence>
<keyword evidence="1" id="KW-0472">Membrane</keyword>
<dbReference type="AlphaFoldDB" id="A0A922I0W8"/>
<evidence type="ECO:0000313" key="3">
    <source>
        <dbReference type="Proteomes" id="UP000790347"/>
    </source>
</evidence>
<evidence type="ECO:0000313" key="2">
    <source>
        <dbReference type="EMBL" id="KAH9516960.1"/>
    </source>
</evidence>
<sequence>MSRILKTLIYIRDRMTFWAIKTTNEKYDDDDDDDNNDDEDDEAINLDEIEFEGRGMRTERILRAIIRVPIRWFHLNYHARKLERTMNKEHPECPVRVRIVDRLVGNNFIENIFDTGLMVIPCLFLFSFFLWALSQFVARTILEPVSYAIAFISVFIFFIFGIVFVFAAFFGYEFEYIDGKKHPRRKRNPPESYQKMA</sequence>
<reference evidence="2" key="1">
    <citation type="submission" date="2013-05" db="EMBL/GenBank/DDBJ databases">
        <authorList>
            <person name="Yim A.K.Y."/>
            <person name="Chan T.F."/>
            <person name="Ji K.M."/>
            <person name="Liu X.Y."/>
            <person name="Zhou J.W."/>
            <person name="Li R.Q."/>
            <person name="Yang K.Y."/>
            <person name="Li J."/>
            <person name="Li M."/>
            <person name="Law P.T.W."/>
            <person name="Wu Y.L."/>
            <person name="Cai Z.L."/>
            <person name="Qin H."/>
            <person name="Bao Y."/>
            <person name="Leung R.K.K."/>
            <person name="Ng P.K.S."/>
            <person name="Zou J."/>
            <person name="Zhong X.J."/>
            <person name="Ran P.X."/>
            <person name="Zhong N.S."/>
            <person name="Liu Z.G."/>
            <person name="Tsui S.K.W."/>
        </authorList>
    </citation>
    <scope>NUCLEOTIDE SEQUENCE</scope>
    <source>
        <strain evidence="2">Derf</strain>
        <tissue evidence="2">Whole organism</tissue>
    </source>
</reference>
<dbReference type="OrthoDB" id="6507399at2759"/>
<feature type="transmembrane region" description="Helical" evidence="1">
    <location>
        <begin position="112"/>
        <end position="133"/>
    </location>
</feature>
<dbReference type="EMBL" id="ASGP02000003">
    <property type="protein sequence ID" value="KAH9516960.1"/>
    <property type="molecule type" value="Genomic_DNA"/>
</dbReference>
<organism evidence="2 3">
    <name type="scientific">Dermatophagoides farinae</name>
    <name type="common">American house dust mite</name>
    <dbReference type="NCBI Taxonomy" id="6954"/>
    <lineage>
        <taxon>Eukaryota</taxon>
        <taxon>Metazoa</taxon>
        <taxon>Ecdysozoa</taxon>
        <taxon>Arthropoda</taxon>
        <taxon>Chelicerata</taxon>
        <taxon>Arachnida</taxon>
        <taxon>Acari</taxon>
        <taxon>Acariformes</taxon>
        <taxon>Sarcoptiformes</taxon>
        <taxon>Astigmata</taxon>
        <taxon>Psoroptidia</taxon>
        <taxon>Analgoidea</taxon>
        <taxon>Pyroglyphidae</taxon>
        <taxon>Dermatophagoidinae</taxon>
        <taxon>Dermatophagoides</taxon>
    </lineage>
</organism>
<protein>
    <submittedName>
        <fullName evidence="2">Uncharacterized protein</fullName>
    </submittedName>
</protein>
<dbReference type="Proteomes" id="UP000790347">
    <property type="component" value="Unassembled WGS sequence"/>
</dbReference>
<proteinExistence type="predicted"/>
<keyword evidence="3" id="KW-1185">Reference proteome</keyword>
<gene>
    <name evidence="2" type="ORF">DERF_007663</name>
</gene>
<name>A0A922I0W8_DERFA</name>
<feature type="transmembrane region" description="Helical" evidence="1">
    <location>
        <begin position="145"/>
        <end position="172"/>
    </location>
</feature>
<keyword evidence="1" id="KW-0812">Transmembrane</keyword>